<evidence type="ECO:0008006" key="2">
    <source>
        <dbReference type="Google" id="ProtNLM"/>
    </source>
</evidence>
<accession>A0A0F9AIL0</accession>
<gene>
    <name evidence="1" type="ORF">LCGC14_2568050</name>
</gene>
<sequence>TGIYHFERKEHLLIQVQDDTALKFVDELLWKTPKESFLPHSISDDYTSDYIVITKSKNNLNKAKYLFNLSPDLIDFNPIYKIIYDFDDYTSPKKQEKSKKRFEVYRQAGLKIESN</sequence>
<dbReference type="GO" id="GO:0003887">
    <property type="term" value="F:DNA-directed DNA polymerase activity"/>
    <property type="evidence" value="ECO:0007669"/>
    <property type="project" value="InterPro"/>
</dbReference>
<evidence type="ECO:0000313" key="1">
    <source>
        <dbReference type="EMBL" id="KKL09215.1"/>
    </source>
</evidence>
<dbReference type="AlphaFoldDB" id="A0A0F9AIL0"/>
<dbReference type="InterPro" id="IPR036768">
    <property type="entry name" value="PolIII_chi_sf"/>
</dbReference>
<organism evidence="1">
    <name type="scientific">marine sediment metagenome</name>
    <dbReference type="NCBI Taxonomy" id="412755"/>
    <lineage>
        <taxon>unclassified sequences</taxon>
        <taxon>metagenomes</taxon>
        <taxon>ecological metagenomes</taxon>
    </lineage>
</organism>
<dbReference type="GO" id="GO:0032298">
    <property type="term" value="P:positive regulation of DNA-templated DNA replication initiation"/>
    <property type="evidence" value="ECO:0007669"/>
    <property type="project" value="TreeGrafter"/>
</dbReference>
<dbReference type="Gene3D" id="3.40.50.10110">
    <property type="entry name" value="DNA polymerase III subunit chi"/>
    <property type="match status" value="1"/>
</dbReference>
<dbReference type="SUPFAM" id="SSF102400">
    <property type="entry name" value="DNA polymerase III chi subunit"/>
    <property type="match status" value="1"/>
</dbReference>
<dbReference type="InterPro" id="IPR007459">
    <property type="entry name" value="DNA_pol3_chi"/>
</dbReference>
<reference evidence="1" key="1">
    <citation type="journal article" date="2015" name="Nature">
        <title>Complex archaea that bridge the gap between prokaryotes and eukaryotes.</title>
        <authorList>
            <person name="Spang A."/>
            <person name="Saw J.H."/>
            <person name="Jorgensen S.L."/>
            <person name="Zaremba-Niedzwiedzka K."/>
            <person name="Martijn J."/>
            <person name="Lind A.E."/>
            <person name="van Eijk R."/>
            <person name="Schleper C."/>
            <person name="Guy L."/>
            <person name="Ettema T.J."/>
        </authorList>
    </citation>
    <scope>NUCLEOTIDE SEQUENCE</scope>
</reference>
<dbReference type="GO" id="GO:0006260">
    <property type="term" value="P:DNA replication"/>
    <property type="evidence" value="ECO:0007669"/>
    <property type="project" value="InterPro"/>
</dbReference>
<dbReference type="EMBL" id="LAZR01042569">
    <property type="protein sequence ID" value="KKL09215.1"/>
    <property type="molecule type" value="Genomic_DNA"/>
</dbReference>
<dbReference type="GO" id="GO:0003677">
    <property type="term" value="F:DNA binding"/>
    <property type="evidence" value="ECO:0007669"/>
    <property type="project" value="InterPro"/>
</dbReference>
<comment type="caution">
    <text evidence="1">The sequence shown here is derived from an EMBL/GenBank/DDBJ whole genome shotgun (WGS) entry which is preliminary data.</text>
</comment>
<proteinExistence type="predicted"/>
<name>A0A0F9AIL0_9ZZZZ</name>
<dbReference type="Pfam" id="PF04364">
    <property type="entry name" value="DNA_pol3_chi"/>
    <property type="match status" value="1"/>
</dbReference>
<feature type="non-terminal residue" evidence="1">
    <location>
        <position position="1"/>
    </location>
</feature>
<dbReference type="PANTHER" id="PTHR38767">
    <property type="entry name" value="DNA POLYMERASE III SUBUNIT CHI"/>
    <property type="match status" value="1"/>
</dbReference>
<protein>
    <recommendedName>
        <fullName evidence="2">DNA polymerase III subunit chi</fullName>
    </recommendedName>
</protein>
<dbReference type="PANTHER" id="PTHR38767:SF1">
    <property type="entry name" value="DNA POLYMERASE III SUBUNIT CHI"/>
    <property type="match status" value="1"/>
</dbReference>